<dbReference type="RefSeq" id="WP_020960191.1">
    <property type="nucleotide sequence ID" value="NC_022080.4"/>
</dbReference>
<dbReference type="HOGENOM" id="CLU_1924549_0_0_9"/>
<accession>S5ZPK5</accession>
<dbReference type="AlphaFoldDB" id="S5ZPK5"/>
<dbReference type="EMBL" id="CP006254">
    <property type="protein sequence ID" value="AGT32388.1"/>
    <property type="molecule type" value="Genomic_DNA"/>
</dbReference>
<evidence type="ECO:0008006" key="4">
    <source>
        <dbReference type="Google" id="ProtNLM"/>
    </source>
</evidence>
<feature type="transmembrane region" description="Helical" evidence="1">
    <location>
        <begin position="16"/>
        <end position="35"/>
    </location>
</feature>
<keyword evidence="1" id="KW-0812">Transmembrane</keyword>
<keyword evidence="3" id="KW-1185">Reference proteome</keyword>
<dbReference type="PATRIC" id="fig|1345697.3.peg.2060"/>
<sequence length="131" mass="14525">MNDVIAVGPLLIRTSWLTWLAAVAGGYLFWRVVWTGSSEQRRCIQQLLIDGVFVYVVVWKISPVVMAPSSLWHNPLGVLYLPGGDRGVMLGAVAAAIVIIFRAYGRNVSMRLLMNSMIVIYLGAHFVYGRS</sequence>
<name>S5ZPK5_GEOG3</name>
<dbReference type="Proteomes" id="UP000015500">
    <property type="component" value="Chromosome"/>
</dbReference>
<dbReference type="STRING" id="1921421.M493_10635"/>
<gene>
    <name evidence="2" type="ORF">M493_10635</name>
</gene>
<feature type="transmembrane region" description="Helical" evidence="1">
    <location>
        <begin position="112"/>
        <end position="128"/>
    </location>
</feature>
<organism evidence="2 3">
    <name type="scientific">Geobacillus genomosp. 3</name>
    <dbReference type="NCBI Taxonomy" id="1921421"/>
    <lineage>
        <taxon>Bacteria</taxon>
        <taxon>Bacillati</taxon>
        <taxon>Bacillota</taxon>
        <taxon>Bacilli</taxon>
        <taxon>Bacillales</taxon>
        <taxon>Anoxybacillaceae</taxon>
        <taxon>Geobacillus</taxon>
    </lineage>
</organism>
<protein>
    <recommendedName>
        <fullName evidence="4">Prolipoprotein diacylglyceryl transferase</fullName>
    </recommendedName>
</protein>
<keyword evidence="1" id="KW-1133">Transmembrane helix</keyword>
<evidence type="ECO:0000313" key="2">
    <source>
        <dbReference type="EMBL" id="AGT32388.1"/>
    </source>
</evidence>
<proteinExistence type="predicted"/>
<feature type="transmembrane region" description="Helical" evidence="1">
    <location>
        <begin position="87"/>
        <end position="105"/>
    </location>
</feature>
<feature type="transmembrane region" description="Helical" evidence="1">
    <location>
        <begin position="47"/>
        <end position="67"/>
    </location>
</feature>
<dbReference type="KEGG" id="gjf:M493_10635"/>
<keyword evidence="1" id="KW-0472">Membrane</keyword>
<reference evidence="2 3" key="1">
    <citation type="journal article" date="2014" name="Genome Announc.">
        <title>Complete Genome Sequence of the Thermophilic Polychlorinated Biphenyl Degrader Geobacillus sp. Strain JF8 (NBRC 109937).</title>
        <authorList>
            <person name="Shintani M."/>
            <person name="Ohtsubo Y."/>
            <person name="Fukuda K."/>
            <person name="Hosoyama A."/>
            <person name="Ohji S."/>
            <person name="Yamazoe A."/>
            <person name="Fujita N."/>
            <person name="Nagata Y."/>
            <person name="Tsuda M."/>
            <person name="Hatta T."/>
            <person name="Kimbara K."/>
        </authorList>
    </citation>
    <scope>NUCLEOTIDE SEQUENCE [LARGE SCALE GENOMIC DNA]</scope>
    <source>
        <strain evidence="2 3">JF8</strain>
    </source>
</reference>
<evidence type="ECO:0000256" key="1">
    <source>
        <dbReference type="SAM" id="Phobius"/>
    </source>
</evidence>
<evidence type="ECO:0000313" key="3">
    <source>
        <dbReference type="Proteomes" id="UP000015500"/>
    </source>
</evidence>